<dbReference type="GO" id="GO:0003899">
    <property type="term" value="F:DNA-directed RNA polymerase activity"/>
    <property type="evidence" value="ECO:0007669"/>
    <property type="project" value="UniProtKB-EC"/>
</dbReference>
<evidence type="ECO:0000313" key="11">
    <source>
        <dbReference type="Proteomes" id="UP000321947"/>
    </source>
</evidence>
<name>A0A5D3BYI0_CUCMM</name>
<dbReference type="InterPro" id="IPR015712">
    <property type="entry name" value="DNA-dir_RNA_pol_su2"/>
</dbReference>
<reference evidence="10 11" key="1">
    <citation type="submission" date="2019-08" db="EMBL/GenBank/DDBJ databases">
        <title>Draft genome sequences of two oriental melons (Cucumis melo L. var makuwa).</title>
        <authorList>
            <person name="Kwon S.-Y."/>
        </authorList>
    </citation>
    <scope>NUCLEOTIDE SEQUENCE [LARGE SCALE GENOMIC DNA]</scope>
    <source>
        <strain evidence="11">cv. Chang Bougi</strain>
        <strain evidence="10">cv. SW 3</strain>
        <tissue evidence="9">Leaf</tissue>
    </source>
</reference>
<gene>
    <name evidence="9" type="ORF">E5676_scaffold68G00380</name>
    <name evidence="8" type="ORF">E6C27_scaffold417G00330</name>
</gene>
<keyword evidence="4" id="KW-0808">Transferase</keyword>
<evidence type="ECO:0000313" key="10">
    <source>
        <dbReference type="Proteomes" id="UP000321393"/>
    </source>
</evidence>
<evidence type="ECO:0000256" key="5">
    <source>
        <dbReference type="ARBA" id="ARBA00022695"/>
    </source>
</evidence>
<proteinExistence type="inferred from homology"/>
<keyword evidence="3" id="KW-0240">DNA-directed RNA polymerase</keyword>
<accession>A0A5D3BYI0</accession>
<dbReference type="Proteomes" id="UP000321947">
    <property type="component" value="Unassembled WGS sequence"/>
</dbReference>
<dbReference type="Pfam" id="PF04560">
    <property type="entry name" value="RNA_pol_Rpb2_7"/>
    <property type="match status" value="1"/>
</dbReference>
<evidence type="ECO:0000256" key="6">
    <source>
        <dbReference type="ARBA" id="ARBA00023163"/>
    </source>
</evidence>
<dbReference type="Gene3D" id="3.90.1800.10">
    <property type="entry name" value="RNA polymerase alpha subunit dimerisation domain"/>
    <property type="match status" value="1"/>
</dbReference>
<keyword evidence="6" id="KW-0804">Transcription</keyword>
<dbReference type="PANTHER" id="PTHR20856">
    <property type="entry name" value="DNA-DIRECTED RNA POLYMERASE I SUBUNIT 2"/>
    <property type="match status" value="1"/>
</dbReference>
<dbReference type="GO" id="GO:0000428">
    <property type="term" value="C:DNA-directed RNA polymerase complex"/>
    <property type="evidence" value="ECO:0007669"/>
    <property type="project" value="UniProtKB-KW"/>
</dbReference>
<sequence length="255" mass="28628">MCVVAPISTIHVFGFEEDKEKICGSFRQTIPKRIPIDFVAAVYNMSEEVTVGLKVHEEFGRFLGDSFASISHEDLAKFCMIQDLSIFLVGHGRSPLMNLILFFTKCGGNRDWYIAQELLDLEERSVPELKKNSAGSRWGCLVGSQRKFLMGLSSGHYALVTQQPLRGMAKQSGQRVGEIEVWALEGFSVAHILQEMLTYKSDHIRARQEVLGTTIIGGTIPKLEDTPESLRLLVRELRSLALQLNHFCVSEELPD</sequence>
<dbReference type="GO" id="GO:0003677">
    <property type="term" value="F:DNA binding"/>
    <property type="evidence" value="ECO:0007669"/>
    <property type="project" value="InterPro"/>
</dbReference>
<comment type="similarity">
    <text evidence="1">Belongs to the RNA polymerase beta chain family.</text>
</comment>
<dbReference type="SUPFAM" id="SSF64484">
    <property type="entry name" value="beta and beta-prime subunits of DNA dependent RNA-polymerase"/>
    <property type="match status" value="1"/>
</dbReference>
<feature type="domain" description="RNA polymerase Rpb2" evidence="7">
    <location>
        <begin position="173"/>
        <end position="247"/>
    </location>
</feature>
<dbReference type="GO" id="GO:0032549">
    <property type="term" value="F:ribonucleoside binding"/>
    <property type="evidence" value="ECO:0007669"/>
    <property type="project" value="InterPro"/>
</dbReference>
<evidence type="ECO:0000256" key="4">
    <source>
        <dbReference type="ARBA" id="ARBA00022679"/>
    </source>
</evidence>
<dbReference type="Proteomes" id="UP000321393">
    <property type="component" value="Unassembled WGS sequence"/>
</dbReference>
<dbReference type="InterPro" id="IPR007641">
    <property type="entry name" value="RNA_pol_Rpb2_7"/>
</dbReference>
<dbReference type="EMBL" id="SSTD01014035">
    <property type="protein sequence ID" value="TYK04741.1"/>
    <property type="molecule type" value="Genomic_DNA"/>
</dbReference>
<evidence type="ECO:0000259" key="7">
    <source>
        <dbReference type="Pfam" id="PF04560"/>
    </source>
</evidence>
<dbReference type="OrthoDB" id="1927092at2759"/>
<organism evidence="9 11">
    <name type="scientific">Cucumis melo var. makuwa</name>
    <name type="common">Oriental melon</name>
    <dbReference type="NCBI Taxonomy" id="1194695"/>
    <lineage>
        <taxon>Eukaryota</taxon>
        <taxon>Viridiplantae</taxon>
        <taxon>Streptophyta</taxon>
        <taxon>Embryophyta</taxon>
        <taxon>Tracheophyta</taxon>
        <taxon>Spermatophyta</taxon>
        <taxon>Magnoliopsida</taxon>
        <taxon>eudicotyledons</taxon>
        <taxon>Gunneridae</taxon>
        <taxon>Pentapetalae</taxon>
        <taxon>rosids</taxon>
        <taxon>fabids</taxon>
        <taxon>Cucurbitales</taxon>
        <taxon>Cucurbitaceae</taxon>
        <taxon>Benincaseae</taxon>
        <taxon>Cucumis</taxon>
    </lineage>
</organism>
<comment type="caution">
    <text evidence="9">The sequence shown here is derived from an EMBL/GenBank/DDBJ whole genome shotgun (WGS) entry which is preliminary data.</text>
</comment>
<evidence type="ECO:0000313" key="9">
    <source>
        <dbReference type="EMBL" id="TYK04741.1"/>
    </source>
</evidence>
<evidence type="ECO:0000256" key="1">
    <source>
        <dbReference type="ARBA" id="ARBA00006835"/>
    </source>
</evidence>
<dbReference type="AlphaFoldDB" id="A0A5D3BYI0"/>
<dbReference type="STRING" id="1194695.A0A5D3BYI0"/>
<evidence type="ECO:0000313" key="8">
    <source>
        <dbReference type="EMBL" id="KAA0025440.1"/>
    </source>
</evidence>
<evidence type="ECO:0000256" key="2">
    <source>
        <dbReference type="ARBA" id="ARBA00012418"/>
    </source>
</evidence>
<evidence type="ECO:0000256" key="3">
    <source>
        <dbReference type="ARBA" id="ARBA00022478"/>
    </source>
</evidence>
<keyword evidence="5" id="KW-0548">Nucleotidyltransferase</keyword>
<dbReference type="GO" id="GO:0006351">
    <property type="term" value="P:DNA-templated transcription"/>
    <property type="evidence" value="ECO:0007669"/>
    <property type="project" value="InterPro"/>
</dbReference>
<protein>
    <recommendedName>
        <fullName evidence="2">DNA-directed RNA polymerase</fullName>
        <ecNumber evidence="2">2.7.7.6</ecNumber>
    </recommendedName>
</protein>
<dbReference type="EMBL" id="SSTE01023130">
    <property type="protein sequence ID" value="KAA0025440.1"/>
    <property type="molecule type" value="Genomic_DNA"/>
</dbReference>
<dbReference type="EC" id="2.7.7.6" evidence="2"/>